<name>A0A6C0IVK7_9ZZZZ</name>
<dbReference type="AlphaFoldDB" id="A0A6C0IVK7"/>
<evidence type="ECO:0000313" key="2">
    <source>
        <dbReference type="EMBL" id="QHT96580.1"/>
    </source>
</evidence>
<organism evidence="2">
    <name type="scientific">viral metagenome</name>
    <dbReference type="NCBI Taxonomy" id="1070528"/>
    <lineage>
        <taxon>unclassified sequences</taxon>
        <taxon>metagenomes</taxon>
        <taxon>organismal metagenomes</taxon>
    </lineage>
</organism>
<reference evidence="2" key="1">
    <citation type="journal article" date="2020" name="Nature">
        <title>Giant virus diversity and host interactions through global metagenomics.</title>
        <authorList>
            <person name="Schulz F."/>
            <person name="Roux S."/>
            <person name="Paez-Espino D."/>
            <person name="Jungbluth S."/>
            <person name="Walsh D.A."/>
            <person name="Denef V.J."/>
            <person name="McMahon K.D."/>
            <person name="Konstantinidis K.T."/>
            <person name="Eloe-Fadrosh E.A."/>
            <person name="Kyrpides N.C."/>
            <person name="Woyke T."/>
        </authorList>
    </citation>
    <scope>NUCLEOTIDE SEQUENCE</scope>
    <source>
        <strain evidence="2">GVMAG-M-3300024302-11</strain>
    </source>
</reference>
<dbReference type="SUPFAM" id="SSF55811">
    <property type="entry name" value="Nudix"/>
    <property type="match status" value="1"/>
</dbReference>
<feature type="compositionally biased region" description="Low complexity" evidence="1">
    <location>
        <begin position="68"/>
        <end position="89"/>
    </location>
</feature>
<proteinExistence type="predicted"/>
<dbReference type="InterPro" id="IPR015797">
    <property type="entry name" value="NUDIX_hydrolase-like_dom_sf"/>
</dbReference>
<dbReference type="EMBL" id="MN740259">
    <property type="protein sequence ID" value="QHT96580.1"/>
    <property type="molecule type" value="Genomic_DNA"/>
</dbReference>
<sequence length="312" mass="34768">MYKKKYLKYKDKYLELKNKQIGGVNPCKNQCGYNALPGMDYCCRTCRDSRGINHGLSLTQGTHPSRVGPSKGASAGAGTSSGSRISSISLTNPGKTLPRIMGGSSQIGGPEESGATAAGIIPYYIDASRQVHFLLGLNHYNGQVTTYQYFGGRREMSDVTIRDCAYREAKEESHNGANNTYGLPLRTVIHRKLTNGEFMCIPKQNGQTGQWNNFYFIHIDKTRWENGRSMLSIQNNEVNRLEWFKSNELPRLPHDLRPIERSAINYFMSNIPPTGAATGVVIGAKFCINCGAKFNTDKDKFCVKCGKKRENR</sequence>
<evidence type="ECO:0000256" key="1">
    <source>
        <dbReference type="SAM" id="MobiDB-lite"/>
    </source>
</evidence>
<dbReference type="Gene3D" id="3.90.79.10">
    <property type="entry name" value="Nucleoside Triphosphate Pyrophosphohydrolase"/>
    <property type="match status" value="1"/>
</dbReference>
<protein>
    <submittedName>
        <fullName evidence="2">Uncharacterized protein</fullName>
    </submittedName>
</protein>
<feature type="region of interest" description="Disordered" evidence="1">
    <location>
        <begin position="57"/>
        <end position="89"/>
    </location>
</feature>
<accession>A0A6C0IVK7</accession>